<reference evidence="1" key="1">
    <citation type="submission" date="2020-04" db="EMBL/GenBank/DDBJ databases">
        <authorList>
            <person name="Chiriac C."/>
            <person name="Salcher M."/>
            <person name="Ghai R."/>
            <person name="Kavagutti S V."/>
        </authorList>
    </citation>
    <scope>NUCLEOTIDE SEQUENCE</scope>
</reference>
<proteinExistence type="predicted"/>
<evidence type="ECO:0008006" key="2">
    <source>
        <dbReference type="Google" id="ProtNLM"/>
    </source>
</evidence>
<gene>
    <name evidence="1" type="ORF">UFOVP410_181</name>
</gene>
<sequence length="115" mass="12011">MAATGIFKNAIKKDVGNSFTTIYETPSSKTSYVIQLDISSVSNSGVQVSVRVKDTSQGVGGTSAFLVKNAPIPVGSAIQVIDGQKIVLEATDLIEVKCDTTGSTVDVIMSLIEDV</sequence>
<accession>A0A6J5M599</accession>
<dbReference type="EMBL" id="LR796388">
    <property type="protein sequence ID" value="CAB4141342.1"/>
    <property type="molecule type" value="Genomic_DNA"/>
</dbReference>
<name>A0A6J5M599_9CAUD</name>
<evidence type="ECO:0000313" key="1">
    <source>
        <dbReference type="EMBL" id="CAB4141342.1"/>
    </source>
</evidence>
<organism evidence="1">
    <name type="scientific">uncultured Caudovirales phage</name>
    <dbReference type="NCBI Taxonomy" id="2100421"/>
    <lineage>
        <taxon>Viruses</taxon>
        <taxon>Duplodnaviria</taxon>
        <taxon>Heunggongvirae</taxon>
        <taxon>Uroviricota</taxon>
        <taxon>Caudoviricetes</taxon>
        <taxon>Peduoviridae</taxon>
        <taxon>Maltschvirus</taxon>
        <taxon>Maltschvirus maltsch</taxon>
    </lineage>
</organism>
<protein>
    <recommendedName>
        <fullName evidence="2">Virion structural protein</fullName>
    </recommendedName>
</protein>